<evidence type="ECO:0000256" key="5">
    <source>
        <dbReference type="SAM" id="MobiDB-lite"/>
    </source>
</evidence>
<proteinExistence type="predicted"/>
<keyword evidence="2" id="KW-0812">Transmembrane</keyword>
<organism evidence="7 8">
    <name type="scientific">Plakobranchus ocellatus</name>
    <dbReference type="NCBI Taxonomy" id="259542"/>
    <lineage>
        <taxon>Eukaryota</taxon>
        <taxon>Metazoa</taxon>
        <taxon>Spiralia</taxon>
        <taxon>Lophotrochozoa</taxon>
        <taxon>Mollusca</taxon>
        <taxon>Gastropoda</taxon>
        <taxon>Heterobranchia</taxon>
        <taxon>Euthyneura</taxon>
        <taxon>Panpulmonata</taxon>
        <taxon>Sacoglossa</taxon>
        <taxon>Placobranchoidea</taxon>
        <taxon>Plakobranchidae</taxon>
        <taxon>Plakobranchus</taxon>
    </lineage>
</organism>
<protein>
    <submittedName>
        <fullName evidence="7">Guanylate cyclase</fullName>
    </submittedName>
</protein>
<gene>
    <name evidence="7" type="ORF">PoB_005298200</name>
</gene>
<evidence type="ECO:0000313" key="7">
    <source>
        <dbReference type="EMBL" id="GFO26477.1"/>
    </source>
</evidence>
<evidence type="ECO:0000256" key="1">
    <source>
        <dbReference type="ARBA" id="ARBA00004370"/>
    </source>
</evidence>
<dbReference type="EMBL" id="BLXT01005841">
    <property type="protein sequence ID" value="GFO26477.1"/>
    <property type="molecule type" value="Genomic_DNA"/>
</dbReference>
<sequence>MERNEKPQIGDPPQIKTSVSKDGPDMLYEGDQDFRDRCPQSSGSRSSQLNTRFHSCYGIHPDRANRLQNESKASRNRVVPDKIICDSRVPVRLEADISDGRGEEQYRTNEDTATLGRPLLGQRTRICSPMILLNLKPALYICNTAVGNVLEVLIPTKRHIRKSLVLFPLILLLLLTTSPSSCGAQSNPDPPSGSLEVATNSSPSVSYSVQKRHQLQFPDVLHLGLLLPFDENYEFNLKRVEPAVEIASETIRERKLLPTVGRIEIIPRDSHHSGAYGPLAAMQIVKERLVHVFFGPVSPDALSPVALYCNKWRLPIISPGGRVIEFSDKSEYRMLTRMWLNFGQSSAAIAQLLVYFNITTVGFMYHSRGENQRSDYYDILKPVYDKTQERSKKSVEEIYSEHFDANKNDNNFTVMLQEASMKCRIHNKVISGFQTLCQAKSEGGGVRTRNRKLPADLKAYSLSTMPPTPQI</sequence>
<dbReference type="PANTHER" id="PTHR44755">
    <property type="entry name" value="NATRIURETIC PEPTIDE RECEPTOR 3-RELATED"/>
    <property type="match status" value="1"/>
</dbReference>
<feature type="domain" description="Receptor ligand binding region" evidence="6">
    <location>
        <begin position="240"/>
        <end position="424"/>
    </location>
</feature>
<evidence type="ECO:0000256" key="2">
    <source>
        <dbReference type="ARBA" id="ARBA00022692"/>
    </source>
</evidence>
<evidence type="ECO:0000256" key="4">
    <source>
        <dbReference type="ARBA" id="ARBA00023136"/>
    </source>
</evidence>
<dbReference type="InterPro" id="IPR001828">
    <property type="entry name" value="ANF_lig-bd_rcpt"/>
</dbReference>
<feature type="region of interest" description="Disordered" evidence="5">
    <location>
        <begin position="1"/>
        <end position="50"/>
    </location>
</feature>
<dbReference type="PANTHER" id="PTHR44755:SF8">
    <property type="entry name" value="RECEPTOR LIGAND BINDING REGION DOMAIN-CONTAINING PROTEIN"/>
    <property type="match status" value="1"/>
</dbReference>
<name>A0AAV4C5C2_9GAST</name>
<keyword evidence="4" id="KW-0472">Membrane</keyword>
<comment type="caution">
    <text evidence="7">The sequence shown here is derived from an EMBL/GenBank/DDBJ whole genome shotgun (WGS) entry which is preliminary data.</text>
</comment>
<dbReference type="GO" id="GO:0017046">
    <property type="term" value="F:peptide hormone binding"/>
    <property type="evidence" value="ECO:0007669"/>
    <property type="project" value="TreeGrafter"/>
</dbReference>
<feature type="compositionally biased region" description="Polar residues" evidence="5">
    <location>
        <begin position="39"/>
        <end position="50"/>
    </location>
</feature>
<reference evidence="7 8" key="1">
    <citation type="journal article" date="2021" name="Elife">
        <title>Chloroplast acquisition without the gene transfer in kleptoplastic sea slugs, Plakobranchus ocellatus.</title>
        <authorList>
            <person name="Maeda T."/>
            <person name="Takahashi S."/>
            <person name="Yoshida T."/>
            <person name="Shimamura S."/>
            <person name="Takaki Y."/>
            <person name="Nagai Y."/>
            <person name="Toyoda A."/>
            <person name="Suzuki Y."/>
            <person name="Arimoto A."/>
            <person name="Ishii H."/>
            <person name="Satoh N."/>
            <person name="Nishiyama T."/>
            <person name="Hasebe M."/>
            <person name="Maruyama T."/>
            <person name="Minagawa J."/>
            <person name="Obokata J."/>
            <person name="Shigenobu S."/>
        </authorList>
    </citation>
    <scope>NUCLEOTIDE SEQUENCE [LARGE SCALE GENOMIC DNA]</scope>
</reference>
<dbReference type="GO" id="GO:0016020">
    <property type="term" value="C:membrane"/>
    <property type="evidence" value="ECO:0007669"/>
    <property type="project" value="UniProtKB-SubCell"/>
</dbReference>
<accession>A0AAV4C5C2</accession>
<comment type="subcellular location">
    <subcellularLocation>
        <location evidence="1">Membrane</location>
    </subcellularLocation>
</comment>
<dbReference type="InterPro" id="IPR052612">
    <property type="entry name" value="ANP_Clearance_Receptor"/>
</dbReference>
<evidence type="ECO:0000313" key="8">
    <source>
        <dbReference type="Proteomes" id="UP000735302"/>
    </source>
</evidence>
<dbReference type="AlphaFoldDB" id="A0AAV4C5C2"/>
<dbReference type="Pfam" id="PF01094">
    <property type="entry name" value="ANF_receptor"/>
    <property type="match status" value="1"/>
</dbReference>
<dbReference type="SUPFAM" id="SSF53822">
    <property type="entry name" value="Periplasmic binding protein-like I"/>
    <property type="match status" value="1"/>
</dbReference>
<keyword evidence="8" id="KW-1185">Reference proteome</keyword>
<dbReference type="GO" id="GO:0007165">
    <property type="term" value="P:signal transduction"/>
    <property type="evidence" value="ECO:0007669"/>
    <property type="project" value="TreeGrafter"/>
</dbReference>
<dbReference type="InterPro" id="IPR028082">
    <property type="entry name" value="Peripla_BP_I"/>
</dbReference>
<keyword evidence="3" id="KW-1133">Transmembrane helix</keyword>
<evidence type="ECO:0000259" key="6">
    <source>
        <dbReference type="Pfam" id="PF01094"/>
    </source>
</evidence>
<dbReference type="Gene3D" id="3.40.50.2300">
    <property type="match status" value="2"/>
</dbReference>
<dbReference type="GO" id="GO:0038023">
    <property type="term" value="F:signaling receptor activity"/>
    <property type="evidence" value="ECO:0007669"/>
    <property type="project" value="TreeGrafter"/>
</dbReference>
<evidence type="ECO:0000256" key="3">
    <source>
        <dbReference type="ARBA" id="ARBA00022989"/>
    </source>
</evidence>
<dbReference type="Proteomes" id="UP000735302">
    <property type="component" value="Unassembled WGS sequence"/>
</dbReference>